<accession>A0A5K0ZLP0</accession>
<feature type="region of interest" description="Disordered" evidence="1">
    <location>
        <begin position="25"/>
        <end position="76"/>
    </location>
</feature>
<dbReference type="EMBL" id="LR721779">
    <property type="protein sequence ID" value="VVV89871.1"/>
    <property type="molecule type" value="Genomic_DNA"/>
</dbReference>
<dbReference type="Gramene" id="NC14G0013930.1">
    <property type="protein sequence ID" value="NC14G0013930.1:cds"/>
    <property type="gene ID" value="NC14G0013930"/>
</dbReference>
<protein>
    <submittedName>
        <fullName evidence="2">Uncharacterized protein</fullName>
    </submittedName>
</protein>
<dbReference type="AlphaFoldDB" id="A0A5K0ZLP0"/>
<reference evidence="2" key="1">
    <citation type="submission" date="2019-09" db="EMBL/GenBank/DDBJ databases">
        <authorList>
            <person name="Zhang L."/>
        </authorList>
    </citation>
    <scope>NUCLEOTIDE SEQUENCE</scope>
</reference>
<evidence type="ECO:0000313" key="2">
    <source>
        <dbReference type="EMBL" id="VVV89871.1"/>
    </source>
</evidence>
<gene>
    <name evidence="2" type="ORF">NYM_LOCUS10639</name>
</gene>
<sequence>MLRPPTLPYEEVVSLLQSFDSRIKSPTPPIMAMTHQQSRRGHGYRGCEQYQGRGHYQNRPHESSNPSSNGDEKKSKNPIICQICGRKYHYAIKYFERFNHAYQAGDAQQALATITIDDANDSKWFSRYWSISSHD</sequence>
<evidence type="ECO:0000256" key="1">
    <source>
        <dbReference type="SAM" id="MobiDB-lite"/>
    </source>
</evidence>
<organism evidence="2">
    <name type="scientific">Nymphaea colorata</name>
    <name type="common">pocket water lily</name>
    <dbReference type="NCBI Taxonomy" id="210225"/>
    <lineage>
        <taxon>Eukaryota</taxon>
        <taxon>Viridiplantae</taxon>
        <taxon>Streptophyta</taxon>
        <taxon>Embryophyta</taxon>
        <taxon>Tracheophyta</taxon>
        <taxon>Spermatophyta</taxon>
        <taxon>Magnoliopsida</taxon>
        <taxon>Nymphaeales</taxon>
        <taxon>Nymphaeaceae</taxon>
        <taxon>Nymphaea</taxon>
    </lineage>
</organism>
<name>A0A5K0ZLP0_9MAGN</name>
<proteinExistence type="predicted"/>